<evidence type="ECO:0000313" key="2">
    <source>
        <dbReference type="Proteomes" id="UP001227268"/>
    </source>
</evidence>
<protein>
    <submittedName>
        <fullName evidence="1">Uncharacterized protein</fullName>
    </submittedName>
</protein>
<evidence type="ECO:0000313" key="1">
    <source>
        <dbReference type="EMBL" id="KAJ9106082.1"/>
    </source>
</evidence>
<dbReference type="Proteomes" id="UP001227268">
    <property type="component" value="Unassembled WGS sequence"/>
</dbReference>
<accession>A0ACC2W638</accession>
<sequence>MPRINRTPSVSSASSGSSSESAESANFSDWASSLHGAYRTQSLFDDTLLDSPKEAIEYDARVHGFNLDEVLAKLSLKDDYARIRLVNYIRKEKPQVRNIRETLEKSNPLFENDKYLIPVLENDPLLQVGFDDSWSDDEDESSAPQRAKPSYKTGEATQSTATNDGTSTLGIRLKELIQALGEDDTADISESSTSDDENADVKGKGKASAHKGNGAKVKKPKDNDSYYFDSYAANDIHELMLRDTTRTVSYGRFILSNPAVFKDKLVMDVGCGTGILSMFAARAGAKHVYAIEASGFANKARQNIKNNGLEGVITVIQGKVEEIQLPVQHVDVIISEWMGYMLLYEAMLDSVLHARDRFLAPGGLMVPSQTRIILAGITGQQLWDEGFGFWDNVYGFDMSAMRPTRCQDGLIEIVKPEEICTSETIVKDINTHAATVKSLDFHSDFELVAKPSTSGSAVQIRAFITWFDTFFSHDSSVFGQAPSSQDCSTEFFSDDAYERSIESVNSDKADVSFTTGPRGKPTHWKQVVFMLKQPVSLEQGQRIKGTFNCVKGHDNQREVDVEIHWKVINDKEQDITPMSYDVFRVN</sequence>
<organism evidence="1 2">
    <name type="scientific">Naganishia friedmannii</name>
    <dbReference type="NCBI Taxonomy" id="89922"/>
    <lineage>
        <taxon>Eukaryota</taxon>
        <taxon>Fungi</taxon>
        <taxon>Dikarya</taxon>
        <taxon>Basidiomycota</taxon>
        <taxon>Agaricomycotina</taxon>
        <taxon>Tremellomycetes</taxon>
        <taxon>Filobasidiales</taxon>
        <taxon>Filobasidiaceae</taxon>
        <taxon>Naganishia</taxon>
    </lineage>
</organism>
<gene>
    <name evidence="1" type="ORF">QFC21_001221</name>
</gene>
<keyword evidence="2" id="KW-1185">Reference proteome</keyword>
<comment type="caution">
    <text evidence="1">The sequence shown here is derived from an EMBL/GenBank/DDBJ whole genome shotgun (WGS) entry which is preliminary data.</text>
</comment>
<proteinExistence type="predicted"/>
<reference evidence="1" key="1">
    <citation type="submission" date="2023-04" db="EMBL/GenBank/DDBJ databases">
        <title>Draft Genome sequencing of Naganishia species isolated from polar environments using Oxford Nanopore Technology.</title>
        <authorList>
            <person name="Leo P."/>
            <person name="Venkateswaran K."/>
        </authorList>
    </citation>
    <scope>NUCLEOTIDE SEQUENCE</scope>
    <source>
        <strain evidence="1">MNA-CCFEE 5423</strain>
    </source>
</reference>
<name>A0ACC2W638_9TREE</name>
<dbReference type="EMBL" id="JASBWT010000003">
    <property type="protein sequence ID" value="KAJ9106082.1"/>
    <property type="molecule type" value="Genomic_DNA"/>
</dbReference>